<evidence type="ECO:0000259" key="3">
    <source>
        <dbReference type="Pfam" id="PF20666"/>
    </source>
</evidence>
<dbReference type="EMBL" id="JASPKZ010009350">
    <property type="protein sequence ID" value="KAJ9577667.1"/>
    <property type="molecule type" value="Genomic_DNA"/>
</dbReference>
<dbReference type="Pfam" id="PF06248">
    <property type="entry name" value="Zw10_N"/>
    <property type="match status" value="1"/>
</dbReference>
<dbReference type="PANTHER" id="PTHR12205:SF0">
    <property type="entry name" value="CENTROMERE_KINETOCHORE PROTEIN ZW10 HOMOLOG"/>
    <property type="match status" value="1"/>
</dbReference>
<dbReference type="GO" id="GO:0005634">
    <property type="term" value="C:nucleus"/>
    <property type="evidence" value="ECO:0007669"/>
    <property type="project" value="InterPro"/>
</dbReference>
<dbReference type="Pfam" id="PF20666">
    <property type="entry name" value="ZW10_C"/>
    <property type="match status" value="1"/>
</dbReference>
<evidence type="ECO:0008006" key="6">
    <source>
        <dbReference type="Google" id="ProtNLM"/>
    </source>
</evidence>
<accession>A0AAD7ZCH9</accession>
<dbReference type="PANTHER" id="PTHR12205">
    <property type="entry name" value="CENTROMERE/KINETOCHORE PROTEIN ZW10"/>
    <property type="match status" value="1"/>
</dbReference>
<evidence type="ECO:0000259" key="2">
    <source>
        <dbReference type="Pfam" id="PF20665"/>
    </source>
</evidence>
<organism evidence="4 5">
    <name type="scientific">Diploptera punctata</name>
    <name type="common">Pacific beetle cockroach</name>
    <dbReference type="NCBI Taxonomy" id="6984"/>
    <lineage>
        <taxon>Eukaryota</taxon>
        <taxon>Metazoa</taxon>
        <taxon>Ecdysozoa</taxon>
        <taxon>Arthropoda</taxon>
        <taxon>Hexapoda</taxon>
        <taxon>Insecta</taxon>
        <taxon>Pterygota</taxon>
        <taxon>Neoptera</taxon>
        <taxon>Polyneoptera</taxon>
        <taxon>Dictyoptera</taxon>
        <taxon>Blattodea</taxon>
        <taxon>Blaberoidea</taxon>
        <taxon>Blaberidae</taxon>
        <taxon>Diplopterinae</taxon>
        <taxon>Diploptera</taxon>
    </lineage>
</organism>
<feature type="domain" description="Centromere/kinetochore protein zw10 middle" evidence="2">
    <location>
        <begin position="159"/>
        <end position="372"/>
    </location>
</feature>
<dbReference type="Pfam" id="PF20665">
    <property type="entry name" value="Zw10_middle"/>
    <property type="match status" value="1"/>
</dbReference>
<reference evidence="4" key="1">
    <citation type="journal article" date="2023" name="IScience">
        <title>Live-bearing cockroach genome reveals convergent evolutionary mechanisms linked to viviparity in insects and beyond.</title>
        <authorList>
            <person name="Fouks B."/>
            <person name="Harrison M.C."/>
            <person name="Mikhailova A.A."/>
            <person name="Marchal E."/>
            <person name="English S."/>
            <person name="Carruthers M."/>
            <person name="Jennings E.C."/>
            <person name="Chiamaka E.L."/>
            <person name="Frigard R.A."/>
            <person name="Pippel M."/>
            <person name="Attardo G.M."/>
            <person name="Benoit J.B."/>
            <person name="Bornberg-Bauer E."/>
            <person name="Tobe S.S."/>
        </authorList>
    </citation>
    <scope>NUCLEOTIDE SEQUENCE</scope>
    <source>
        <strain evidence="4">Stay&amp;Tobe</strain>
    </source>
</reference>
<evidence type="ECO:0000259" key="1">
    <source>
        <dbReference type="Pfam" id="PF06248"/>
    </source>
</evidence>
<feature type="domain" description="Centromere/kinetochore protein zw10 N-terminal" evidence="1">
    <location>
        <begin position="13"/>
        <end position="101"/>
    </location>
</feature>
<dbReference type="InterPro" id="IPR048344">
    <property type="entry name" value="Zw10_middle"/>
</dbReference>
<dbReference type="GO" id="GO:1990423">
    <property type="term" value="C:RZZ complex"/>
    <property type="evidence" value="ECO:0007669"/>
    <property type="project" value="TreeGrafter"/>
</dbReference>
<dbReference type="AlphaFoldDB" id="A0AAD7ZCH9"/>
<protein>
    <recommendedName>
        <fullName evidence="6">Centromere/kinetochore protein zw10-like protein</fullName>
    </recommendedName>
</protein>
<keyword evidence="5" id="KW-1185">Reference proteome</keyword>
<name>A0AAD7ZCH9_DIPPU</name>
<proteinExistence type="predicted"/>
<dbReference type="InterPro" id="IPR009361">
    <property type="entry name" value="Zw10_N"/>
</dbReference>
<dbReference type="InterPro" id="IPR048343">
    <property type="entry name" value="ZW10_C"/>
</dbReference>
<feature type="domain" description="Centromere/kinetochore protein zw10 C-terminal" evidence="3">
    <location>
        <begin position="398"/>
        <end position="456"/>
    </location>
</feature>
<evidence type="ECO:0000313" key="4">
    <source>
        <dbReference type="EMBL" id="KAJ9577667.1"/>
    </source>
</evidence>
<dbReference type="Proteomes" id="UP001233999">
    <property type="component" value="Unassembled WGS sequence"/>
</dbReference>
<dbReference type="GO" id="GO:0006888">
    <property type="term" value="P:endoplasmic reticulum to Golgi vesicle-mediated transport"/>
    <property type="evidence" value="ECO:0007669"/>
    <property type="project" value="TreeGrafter"/>
</dbReference>
<comment type="caution">
    <text evidence="4">The sequence shown here is derived from an EMBL/GenBank/DDBJ whole genome shotgun (WGS) entry which is preliminary data.</text>
</comment>
<evidence type="ECO:0000313" key="5">
    <source>
        <dbReference type="Proteomes" id="UP001233999"/>
    </source>
</evidence>
<dbReference type="GO" id="GO:0007094">
    <property type="term" value="P:mitotic spindle assembly checkpoint signaling"/>
    <property type="evidence" value="ECO:0007669"/>
    <property type="project" value="TreeGrafter"/>
</dbReference>
<sequence length="457" mass="52519">MADLKDKTSDIIKKIASLKFDVKNVMEETYLKFNILPQETVQLLEKVNTLSNNMSQLGTRIETQIKPDLRNSTGDIKTLSSSLQEANITLQILGQLLSIDAEIKAAKLNLIEGNYCESAKRIKNLSQLINSTEVDLEILTALISEKALLQEHLLYDMMEIWKNCIKWEEAEPEKELKKISLKVSTENAMKIEQMIQALNYFEYLDFNMKKFGNKLLKYILMPVITEESNVEILTDLDELKVLEVESKVSSLKPNYTVVFVNICKIFKFLHSYLNVTVEEDVSFLKKLGEMISDEFCECLIKNCLSDTIPSHSSELEIYNVISKAIEEFQAYLFEIGFLGTRNQSILEYAQNVDVLFANKTCQIFLGRAREIMKKDLHDTMEVGPICSQHRVREYLNCVSKSTVELMELIYEVLEEAVQSTDFCAVRLFCTARNIFELYSAVVPTHHKKFLETIPQQV</sequence>
<feature type="non-terminal residue" evidence="4">
    <location>
        <position position="1"/>
    </location>
</feature>
<dbReference type="GO" id="GO:0005737">
    <property type="term" value="C:cytoplasm"/>
    <property type="evidence" value="ECO:0007669"/>
    <property type="project" value="GOC"/>
</dbReference>
<gene>
    <name evidence="4" type="ORF">L9F63_005747</name>
</gene>
<reference evidence="4" key="2">
    <citation type="submission" date="2023-05" db="EMBL/GenBank/DDBJ databases">
        <authorList>
            <person name="Fouks B."/>
        </authorList>
    </citation>
    <scope>NUCLEOTIDE SEQUENCE</scope>
    <source>
        <strain evidence="4">Stay&amp;Tobe</strain>
        <tissue evidence="4">Testes</tissue>
    </source>
</reference>